<gene>
    <name evidence="2" type="primary">LOC105427283</name>
</gene>
<evidence type="ECO:0000313" key="1">
    <source>
        <dbReference type="Proteomes" id="UP000504615"/>
    </source>
</evidence>
<accession>A0A8N1S7K2</accession>
<proteinExistence type="predicted"/>
<evidence type="ECO:0000313" key="2">
    <source>
        <dbReference type="RefSeq" id="XP_025074092.1"/>
    </source>
</evidence>
<dbReference type="Proteomes" id="UP000504615">
    <property type="component" value="Unplaced"/>
</dbReference>
<dbReference type="OrthoDB" id="6357136at2759"/>
<organism evidence="1 2">
    <name type="scientific">Pogonomyrmex barbatus</name>
    <name type="common">red harvester ant</name>
    <dbReference type="NCBI Taxonomy" id="144034"/>
    <lineage>
        <taxon>Eukaryota</taxon>
        <taxon>Metazoa</taxon>
        <taxon>Ecdysozoa</taxon>
        <taxon>Arthropoda</taxon>
        <taxon>Hexapoda</taxon>
        <taxon>Insecta</taxon>
        <taxon>Pterygota</taxon>
        <taxon>Neoptera</taxon>
        <taxon>Endopterygota</taxon>
        <taxon>Hymenoptera</taxon>
        <taxon>Apocrita</taxon>
        <taxon>Aculeata</taxon>
        <taxon>Formicoidea</taxon>
        <taxon>Formicidae</taxon>
        <taxon>Myrmicinae</taxon>
        <taxon>Pogonomyrmex</taxon>
    </lineage>
</organism>
<dbReference type="RefSeq" id="XP_025074092.1">
    <property type="nucleotide sequence ID" value="XM_025218307.1"/>
</dbReference>
<sequence>MSIFACCVRQNNRAANEARQQMLAKDPPEISWENTLGSPNGVPFDDDTKELLKKCLDVSVPPPTSIAELIRRSNAFPVKFPINTMRCTALKDRGISADIIEVHLAN</sequence>
<keyword evidence="1" id="KW-1185">Reference proteome</keyword>
<name>A0A8N1S7K2_9HYME</name>
<protein>
    <submittedName>
        <fullName evidence="2">Uncharacterized protein LOC105427283</fullName>
    </submittedName>
</protein>
<reference evidence="2" key="1">
    <citation type="submission" date="2025-08" db="UniProtKB">
        <authorList>
            <consortium name="RefSeq"/>
        </authorList>
    </citation>
    <scope>IDENTIFICATION</scope>
</reference>
<dbReference type="GeneID" id="105427283"/>
<dbReference type="AlphaFoldDB" id="A0A8N1S7K2"/>